<evidence type="ECO:0008006" key="5">
    <source>
        <dbReference type="Google" id="ProtNLM"/>
    </source>
</evidence>
<evidence type="ECO:0000313" key="2">
    <source>
        <dbReference type="EMBL" id="EHO40657.1"/>
    </source>
</evidence>
<dbReference type="PaxDb" id="880073-Calab_1023"/>
<dbReference type="EMBL" id="CP018099">
    <property type="protein sequence ID" value="APF20878.1"/>
    <property type="molecule type" value="Genomic_DNA"/>
</dbReference>
<gene>
    <name evidence="1" type="ORF">Cabys_4133</name>
    <name evidence="2" type="ORF">Calab_1023</name>
</gene>
<dbReference type="EMBL" id="CM001402">
    <property type="protein sequence ID" value="EHO40657.1"/>
    <property type="molecule type" value="Genomic_DNA"/>
</dbReference>
<protein>
    <recommendedName>
        <fullName evidence="5">SIR2-like domain-containing protein</fullName>
    </recommendedName>
</protein>
<sequence>MHVDNVKQIKKDHIKNIAFVVGNGINRYGLIEGNSSWDQLLLELWRKVIGEYKSDVPLGISLTEFYDILELNNTNNGSTINLQKEFCNLMNKWSFQKHHVNFIKFAMRFNTPVLTTNFDNTFQKAGRLNLYRTSTGGFTDFYPWESYYSLSRLNYPTDGFGVWHINGMQKYFRSIRLGLTHYMGSVERARRMIHKGNEERLFAGKNVHNWPGAKTWLHIVFNKSLFIFGLGLEENEVFLRWLLIERAKYFNKFKKRRMQGWYIAKNGSTSRGKKLFLNQIGIKVIELSNYKDIYENLWN</sequence>
<dbReference type="InParanoid" id="H1XVT0"/>
<organism evidence="2 3">
    <name type="scientific">Caldithrix abyssi DSM 13497</name>
    <dbReference type="NCBI Taxonomy" id="880073"/>
    <lineage>
        <taxon>Bacteria</taxon>
        <taxon>Pseudomonadati</taxon>
        <taxon>Calditrichota</taxon>
        <taxon>Calditrichia</taxon>
        <taxon>Calditrichales</taxon>
        <taxon>Calditrichaceae</taxon>
        <taxon>Caldithrix</taxon>
    </lineage>
</organism>
<name>H1XVT0_CALAY</name>
<dbReference type="RefSeq" id="WP_006927681.1">
    <property type="nucleotide sequence ID" value="NZ_CM001402.1"/>
</dbReference>
<reference evidence="1 4" key="2">
    <citation type="submission" date="2016-11" db="EMBL/GenBank/DDBJ databases">
        <title>Genomic analysis of Caldithrix abyssi and proposal of a novel bacterial phylum Caldithrichaeota.</title>
        <authorList>
            <person name="Kublanov I."/>
            <person name="Sigalova O."/>
            <person name="Gavrilov S."/>
            <person name="Lebedinsky A."/>
            <person name="Ivanova N."/>
            <person name="Daum C."/>
            <person name="Reddy T."/>
            <person name="Klenk H.P."/>
            <person name="Goker M."/>
            <person name="Reva O."/>
            <person name="Miroshnichenko M."/>
            <person name="Kyprides N."/>
            <person name="Woyke T."/>
            <person name="Gelfand M."/>
        </authorList>
    </citation>
    <scope>NUCLEOTIDE SEQUENCE [LARGE SCALE GENOMIC DNA]</scope>
    <source>
        <strain evidence="1 4">LF13</strain>
    </source>
</reference>
<dbReference type="KEGG" id="caby:Cabys_4133"/>
<evidence type="ECO:0000313" key="4">
    <source>
        <dbReference type="Proteomes" id="UP000183868"/>
    </source>
</evidence>
<dbReference type="AlphaFoldDB" id="H1XVT0"/>
<dbReference type="Proteomes" id="UP000183868">
    <property type="component" value="Chromosome"/>
</dbReference>
<dbReference type="Proteomes" id="UP000004671">
    <property type="component" value="Chromosome"/>
</dbReference>
<accession>H1XVT0</accession>
<keyword evidence="3" id="KW-1185">Reference proteome</keyword>
<dbReference type="HOGENOM" id="CLU_942307_0_0_0"/>
<dbReference type="STRING" id="880073.Cabys_4133"/>
<reference evidence="2 3" key="1">
    <citation type="submission" date="2011-09" db="EMBL/GenBank/DDBJ databases">
        <title>The permanent draft genome of Caldithrix abyssi DSM 13497.</title>
        <authorList>
            <consortium name="US DOE Joint Genome Institute (JGI-PGF)"/>
            <person name="Lucas S."/>
            <person name="Han J."/>
            <person name="Lapidus A."/>
            <person name="Bruce D."/>
            <person name="Goodwin L."/>
            <person name="Pitluck S."/>
            <person name="Peters L."/>
            <person name="Kyrpides N."/>
            <person name="Mavromatis K."/>
            <person name="Ivanova N."/>
            <person name="Mikhailova N."/>
            <person name="Chertkov O."/>
            <person name="Detter J.C."/>
            <person name="Tapia R."/>
            <person name="Han C."/>
            <person name="Land M."/>
            <person name="Hauser L."/>
            <person name="Markowitz V."/>
            <person name="Cheng J.-F."/>
            <person name="Hugenholtz P."/>
            <person name="Woyke T."/>
            <person name="Wu D."/>
            <person name="Spring S."/>
            <person name="Brambilla E."/>
            <person name="Klenk H.-P."/>
            <person name="Eisen J.A."/>
        </authorList>
    </citation>
    <scope>NUCLEOTIDE SEQUENCE [LARGE SCALE GENOMIC DNA]</scope>
    <source>
        <strain evidence="2 3">DSM 13497</strain>
    </source>
</reference>
<proteinExistence type="predicted"/>
<evidence type="ECO:0000313" key="3">
    <source>
        <dbReference type="Proteomes" id="UP000004671"/>
    </source>
</evidence>
<dbReference type="OrthoDB" id="7551439at2"/>
<evidence type="ECO:0000313" key="1">
    <source>
        <dbReference type="EMBL" id="APF20878.1"/>
    </source>
</evidence>
<dbReference type="eggNOG" id="ENOG502ZB60">
    <property type="taxonomic scope" value="Bacteria"/>
</dbReference>